<sequence>MRNANPVVRPLPMRLRLEAAMVLRQYNKAHCRADRLRQQKHELDRRGRAILQQWVDLKAQKAPAVELDALLSQSRIIAEQRCTLIQQLIEAECALVAAFERAQVVLRKLGFGRETYAG</sequence>
<name>A0A2S3YTG9_9HYPH</name>
<organism evidence="1 2">
    <name type="scientific">Sinorhizobium americanum</name>
    <dbReference type="NCBI Taxonomy" id="194963"/>
    <lineage>
        <taxon>Bacteria</taxon>
        <taxon>Pseudomonadati</taxon>
        <taxon>Pseudomonadota</taxon>
        <taxon>Alphaproteobacteria</taxon>
        <taxon>Hyphomicrobiales</taxon>
        <taxon>Rhizobiaceae</taxon>
        <taxon>Sinorhizobium/Ensifer group</taxon>
        <taxon>Sinorhizobium</taxon>
    </lineage>
</organism>
<protein>
    <submittedName>
        <fullName evidence="1">Uncharacterized protein</fullName>
    </submittedName>
</protein>
<reference evidence="1 2" key="1">
    <citation type="journal article" date="2014" name="Syst. Appl. Microbiol.">
        <title>Microsymbionts of Phaseolus vulgaris in acid and alkaline soils of Mexico.</title>
        <authorList>
            <person name="Verastegui-Valdes M.M."/>
            <person name="Zhang Y.J."/>
            <person name="Rivera-Orduna F.N."/>
            <person name="Cheng H.P."/>
            <person name="Sui X.H."/>
            <person name="Wang E.T."/>
        </authorList>
    </citation>
    <scope>NUCLEOTIDE SEQUENCE [LARGE SCALE GENOMIC DNA]</scope>
    <source>
        <strain evidence="1 2">FG01</strain>
    </source>
</reference>
<dbReference type="AlphaFoldDB" id="A0A2S3YTG9"/>
<proteinExistence type="predicted"/>
<accession>A0A2S3YTG9</accession>
<dbReference type="Proteomes" id="UP000237511">
    <property type="component" value="Unassembled WGS sequence"/>
</dbReference>
<gene>
    <name evidence="1" type="ORF">ATY31_05075</name>
</gene>
<evidence type="ECO:0000313" key="1">
    <source>
        <dbReference type="EMBL" id="POH34928.1"/>
    </source>
</evidence>
<dbReference type="EMBL" id="LODU01000007">
    <property type="protein sequence ID" value="POH34928.1"/>
    <property type="molecule type" value="Genomic_DNA"/>
</dbReference>
<comment type="caution">
    <text evidence="1">The sequence shown here is derived from an EMBL/GenBank/DDBJ whole genome shotgun (WGS) entry which is preliminary data.</text>
</comment>
<evidence type="ECO:0000313" key="2">
    <source>
        <dbReference type="Proteomes" id="UP000237511"/>
    </source>
</evidence>